<dbReference type="Pfam" id="PF01458">
    <property type="entry name" value="SUFBD_core"/>
    <property type="match status" value="1"/>
</dbReference>
<accession>A0A139BUS7</accession>
<dbReference type="SUPFAM" id="SSF101960">
    <property type="entry name" value="Stabilizer of iron transporter SufD"/>
    <property type="match status" value="1"/>
</dbReference>
<gene>
    <name evidence="4" type="ORF">AWT59_1406</name>
</gene>
<dbReference type="InterPro" id="IPR055346">
    <property type="entry name" value="Fe-S_cluster_assembly_SufBD"/>
</dbReference>
<feature type="domain" description="SUF system FeS cluster assembly SufBD N-terminal" evidence="3">
    <location>
        <begin position="24"/>
        <end position="167"/>
    </location>
</feature>
<dbReference type="InterPro" id="IPR045595">
    <property type="entry name" value="SufBD_N"/>
</dbReference>
<evidence type="ECO:0000313" key="4">
    <source>
        <dbReference type="EMBL" id="KXS32495.1"/>
    </source>
</evidence>
<dbReference type="PANTHER" id="PTHR43575">
    <property type="entry name" value="PROTEIN ABCI7, CHLOROPLASTIC"/>
    <property type="match status" value="1"/>
</dbReference>
<name>A0A139BUS7_9PROT</name>
<dbReference type="AlphaFoldDB" id="A0A139BUS7"/>
<evidence type="ECO:0000313" key="5">
    <source>
        <dbReference type="Proteomes" id="UP000070578"/>
    </source>
</evidence>
<dbReference type="EMBL" id="LSLI01000028">
    <property type="protein sequence ID" value="KXS32495.1"/>
    <property type="molecule type" value="Genomic_DNA"/>
</dbReference>
<dbReference type="PATRIC" id="fig|1796491.3.peg.1544"/>
<feature type="domain" description="SUF system FeS cluster assembly SufBD core" evidence="2">
    <location>
        <begin position="178"/>
        <end position="404"/>
    </location>
</feature>
<comment type="similarity">
    <text evidence="1">Belongs to the iron-sulfur cluster assembly SufBD family.</text>
</comment>
<reference evidence="4 5" key="1">
    <citation type="submission" date="2016-02" db="EMBL/GenBank/DDBJ databases">
        <authorList>
            <person name="Wen L."/>
            <person name="He K."/>
            <person name="Yang H."/>
        </authorList>
    </citation>
    <scope>NUCLEOTIDE SEQUENCE [LARGE SCALE GENOMIC DNA]</scope>
    <source>
        <strain evidence="4">ShG14-8</strain>
    </source>
</reference>
<dbReference type="InterPro" id="IPR037284">
    <property type="entry name" value="SUF_FeS_clus_asmbl_SufBD_sf"/>
</dbReference>
<dbReference type="PANTHER" id="PTHR43575:SF1">
    <property type="entry name" value="PROTEIN ABCI7, CHLOROPLASTIC"/>
    <property type="match status" value="1"/>
</dbReference>
<sequence>MNLTQKNLTREQCFEQLLLGKTVKSTGWLENIRVEALAHARILNFPSVRHDDWRFTDLSQLYLHGFQPVDSFARLTLDDIRQWLIPGAIRLVFVDGCYAAELSDLKHAGAGVVVTSLAERLGDRQVESSFGRYAPYKQDAFVALNTNFFEDGSWVHVTGEVARPIQLLHVASKREVSSAIYSRNMVVVEPFSRATVIEDYVGLEGGTYFTNAVTEVVLKNDAQLQHIRVQREDKDAFHIGHCTVEAGKNSVYAATSLAFGARVSRHALHIVQQGEGAEMHLNGLALVAGRQIADTHTQVDHAAPRGKSIQLHKCIADSSAHAIFSGKIIVHTGAAGTDSVQSSRNLLLSDKARIDTQPQLEIFNDDVSCKHGATIGQIDAGALFFLKSRGLTEERARNLLTHAFAAEIIDKIPVPALVESLSKTILERMGGLST</sequence>
<evidence type="ECO:0000256" key="1">
    <source>
        <dbReference type="ARBA" id="ARBA00043967"/>
    </source>
</evidence>
<dbReference type="InterPro" id="IPR011542">
    <property type="entry name" value="SUF_FeS_clus_asmbl_SufD"/>
</dbReference>
<dbReference type="Pfam" id="PF19295">
    <property type="entry name" value="SufBD_N"/>
    <property type="match status" value="1"/>
</dbReference>
<comment type="caution">
    <text evidence="4">The sequence shown here is derived from an EMBL/GenBank/DDBJ whole genome shotgun (WGS) entry which is preliminary data.</text>
</comment>
<evidence type="ECO:0000259" key="3">
    <source>
        <dbReference type="Pfam" id="PF19295"/>
    </source>
</evidence>
<dbReference type="GO" id="GO:0016226">
    <property type="term" value="P:iron-sulfur cluster assembly"/>
    <property type="evidence" value="ECO:0007669"/>
    <property type="project" value="InterPro"/>
</dbReference>
<proteinExistence type="inferred from homology"/>
<reference evidence="4 5" key="2">
    <citation type="submission" date="2016-03" db="EMBL/GenBank/DDBJ databases">
        <title>New uncultured bacterium of the family Gallionellaceae from acid mine drainage: description and reconstruction of genome based on metagenomic analysis of microbial community.</title>
        <authorList>
            <person name="Kadnikov V."/>
            <person name="Ivasenko D."/>
            <person name="Beletsky A."/>
            <person name="Mardanov A."/>
            <person name="Danilova E."/>
            <person name="Pimenov N."/>
            <person name="Karnachuk O."/>
            <person name="Ravin N."/>
        </authorList>
    </citation>
    <scope>NUCLEOTIDE SEQUENCE [LARGE SCALE GENOMIC DNA]</scope>
    <source>
        <strain evidence="4">ShG14-8</strain>
    </source>
</reference>
<dbReference type="InterPro" id="IPR000825">
    <property type="entry name" value="SUF_FeS_clus_asmbl_SufBD_core"/>
</dbReference>
<dbReference type="Proteomes" id="UP000070578">
    <property type="component" value="Unassembled WGS sequence"/>
</dbReference>
<protein>
    <submittedName>
        <fullName evidence="4">Iron-sulfur cluster assembly protein SufD</fullName>
    </submittedName>
</protein>
<dbReference type="NCBIfam" id="TIGR01981">
    <property type="entry name" value="sufD"/>
    <property type="match status" value="1"/>
</dbReference>
<evidence type="ECO:0000259" key="2">
    <source>
        <dbReference type="Pfam" id="PF01458"/>
    </source>
</evidence>
<organism evidence="4 5">
    <name type="scientific">Candidatus Gallionella acididurans</name>
    <dbReference type="NCBI Taxonomy" id="1796491"/>
    <lineage>
        <taxon>Bacteria</taxon>
        <taxon>Pseudomonadati</taxon>
        <taxon>Pseudomonadota</taxon>
        <taxon>Betaproteobacteria</taxon>
        <taxon>Nitrosomonadales</taxon>
        <taxon>Gallionellaceae</taxon>
        <taxon>Gallionella</taxon>
    </lineage>
</organism>